<dbReference type="Proteomes" id="UP000642920">
    <property type="component" value="Unassembled WGS sequence"/>
</dbReference>
<dbReference type="PANTHER" id="PTHR43344">
    <property type="entry name" value="PHOSPHOSERINE PHOSPHATASE"/>
    <property type="match status" value="1"/>
</dbReference>
<dbReference type="InterPro" id="IPR050582">
    <property type="entry name" value="HAD-like_SerB"/>
</dbReference>
<dbReference type="GO" id="GO:0016787">
    <property type="term" value="F:hydrolase activity"/>
    <property type="evidence" value="ECO:0007669"/>
    <property type="project" value="UniProtKB-KW"/>
</dbReference>
<gene>
    <name evidence="4" type="ORF">JKP34_16205</name>
</gene>
<dbReference type="GO" id="GO:0046872">
    <property type="term" value="F:metal ion binding"/>
    <property type="evidence" value="ECO:0007669"/>
    <property type="project" value="UniProtKB-KW"/>
</dbReference>
<dbReference type="InterPro" id="IPR036412">
    <property type="entry name" value="HAD-like_sf"/>
</dbReference>
<keyword evidence="3" id="KW-0460">Magnesium</keyword>
<dbReference type="InterPro" id="IPR006385">
    <property type="entry name" value="HAD_hydro_SerB1"/>
</dbReference>
<evidence type="ECO:0000313" key="5">
    <source>
        <dbReference type="Proteomes" id="UP000642920"/>
    </source>
</evidence>
<protein>
    <submittedName>
        <fullName evidence="4">HAD-IB family hydrolase</fullName>
    </submittedName>
</protein>
<accession>A0A937AQ98</accession>
<dbReference type="Gene3D" id="3.40.50.1000">
    <property type="entry name" value="HAD superfamily/HAD-like"/>
    <property type="match status" value="1"/>
</dbReference>
<dbReference type="PANTHER" id="PTHR43344:SF13">
    <property type="entry name" value="PHOSPHATASE RV3661-RELATED"/>
    <property type="match status" value="1"/>
</dbReference>
<dbReference type="NCBIfam" id="TIGR01490">
    <property type="entry name" value="HAD-SF-IB-hyp1"/>
    <property type="match status" value="1"/>
</dbReference>
<keyword evidence="5" id="KW-1185">Reference proteome</keyword>
<dbReference type="Pfam" id="PF12710">
    <property type="entry name" value="HAD"/>
    <property type="match status" value="1"/>
</dbReference>
<reference evidence="4" key="1">
    <citation type="submission" date="2021-01" db="EMBL/GenBank/DDBJ databases">
        <title>Marivirga sp. nov., isolated from intertidal surface sediments.</title>
        <authorList>
            <person name="Zhang M."/>
        </authorList>
    </citation>
    <scope>NUCLEOTIDE SEQUENCE</scope>
    <source>
        <strain evidence="4">SM1354</strain>
    </source>
</reference>
<dbReference type="Gene3D" id="1.20.1440.100">
    <property type="entry name" value="SG protein - dephosphorylation function"/>
    <property type="match status" value="1"/>
</dbReference>
<comment type="caution">
    <text evidence="4">The sequence shown here is derived from an EMBL/GenBank/DDBJ whole genome shotgun (WGS) entry which is preliminary data.</text>
</comment>
<keyword evidence="2 4" id="KW-0378">Hydrolase</keyword>
<dbReference type="SUPFAM" id="SSF56784">
    <property type="entry name" value="HAD-like"/>
    <property type="match status" value="1"/>
</dbReference>
<proteinExistence type="predicted"/>
<name>A0A937AQ98_9BACT</name>
<evidence type="ECO:0000256" key="1">
    <source>
        <dbReference type="ARBA" id="ARBA00022723"/>
    </source>
</evidence>
<dbReference type="AlphaFoldDB" id="A0A937AQ98"/>
<dbReference type="NCBIfam" id="TIGR01488">
    <property type="entry name" value="HAD-SF-IB"/>
    <property type="match status" value="1"/>
</dbReference>
<keyword evidence="1" id="KW-0479">Metal-binding</keyword>
<dbReference type="RefSeq" id="WP_201923753.1">
    <property type="nucleotide sequence ID" value="NZ_JAERQG010000004.1"/>
</dbReference>
<evidence type="ECO:0000256" key="2">
    <source>
        <dbReference type="ARBA" id="ARBA00022801"/>
    </source>
</evidence>
<evidence type="ECO:0000256" key="3">
    <source>
        <dbReference type="ARBA" id="ARBA00022842"/>
    </source>
</evidence>
<dbReference type="EMBL" id="JAERQG010000004">
    <property type="protein sequence ID" value="MBL0766812.1"/>
    <property type="molecule type" value="Genomic_DNA"/>
</dbReference>
<organism evidence="4 5">
    <name type="scientific">Marivirga atlantica</name>
    <dbReference type="NCBI Taxonomy" id="1548457"/>
    <lineage>
        <taxon>Bacteria</taxon>
        <taxon>Pseudomonadati</taxon>
        <taxon>Bacteroidota</taxon>
        <taxon>Cytophagia</taxon>
        <taxon>Cytophagales</taxon>
        <taxon>Marivirgaceae</taxon>
        <taxon>Marivirga</taxon>
    </lineage>
</organism>
<sequence length="197" mass="22593">MTKKLVLFDFDGTISNRDSMFLFLKYISGWKFPFRFLLFIPQLVKWKLKLITTKRAKERLFSLFFGGIKVENFNNICSGFASQVLPSVIKPSADLALRNHLKAGDDVYIVSASLENWLRPWVEKYSQLKLLATQLEEVNGSYTGNIKGENCKGAEKVNRIKEVVDLDNYASIIAYGDSSGDKEMLGIADRTFYRYFK</sequence>
<evidence type="ECO:0000313" key="4">
    <source>
        <dbReference type="EMBL" id="MBL0766812.1"/>
    </source>
</evidence>
<dbReference type="InterPro" id="IPR023214">
    <property type="entry name" value="HAD_sf"/>
</dbReference>